<dbReference type="Proteomes" id="UP000647491">
    <property type="component" value="Unassembled WGS sequence"/>
</dbReference>
<dbReference type="PRINTS" id="PR00419">
    <property type="entry name" value="ADXRDTASE"/>
</dbReference>
<evidence type="ECO:0000259" key="1">
    <source>
        <dbReference type="SMART" id="SM00928"/>
    </source>
</evidence>
<dbReference type="PANTHER" id="PTHR42783">
    <property type="entry name" value="GLUTAMATE SYNTHASE [NADPH] SMALL CHAIN"/>
    <property type="match status" value="1"/>
</dbReference>
<evidence type="ECO:0000313" key="2">
    <source>
        <dbReference type="EMBL" id="MBC8598276.1"/>
    </source>
</evidence>
<dbReference type="Pfam" id="PF14691">
    <property type="entry name" value="Fer4_20"/>
    <property type="match status" value="1"/>
</dbReference>
<dbReference type="EMBL" id="JACRTJ010000008">
    <property type="protein sequence ID" value="MBC8598276.1"/>
    <property type="molecule type" value="Genomic_DNA"/>
</dbReference>
<dbReference type="SUPFAM" id="SSF140490">
    <property type="entry name" value="Nqo1C-terminal domain-like"/>
    <property type="match status" value="1"/>
</dbReference>
<dbReference type="InterPro" id="IPR023753">
    <property type="entry name" value="FAD/NAD-binding_dom"/>
</dbReference>
<reference evidence="2 3" key="1">
    <citation type="submission" date="2020-08" db="EMBL/GenBank/DDBJ databases">
        <title>Genome public.</title>
        <authorList>
            <person name="Liu C."/>
            <person name="Sun Q."/>
        </authorList>
    </citation>
    <scope>NUCLEOTIDE SEQUENCE [LARGE SCALE GENOMIC DNA]</scope>
    <source>
        <strain evidence="2 3">BX10</strain>
    </source>
</reference>
<feature type="domain" description="NADH-ubiquinone oxidoreductase 51kDa subunit iron-sulphur binding" evidence="1">
    <location>
        <begin position="37"/>
        <end position="82"/>
    </location>
</feature>
<organism evidence="2 3">
    <name type="scientific">Enterocloster hominis</name>
    <name type="common">ex Liu et al. 2021</name>
    <dbReference type="NCBI Taxonomy" id="2763663"/>
    <lineage>
        <taxon>Bacteria</taxon>
        <taxon>Bacillati</taxon>
        <taxon>Bacillota</taxon>
        <taxon>Clostridia</taxon>
        <taxon>Lachnospirales</taxon>
        <taxon>Lachnospiraceae</taxon>
        <taxon>Enterocloster</taxon>
    </lineage>
</organism>
<dbReference type="Gene3D" id="3.50.50.60">
    <property type="entry name" value="FAD/NAD(P)-binding domain"/>
    <property type="match status" value="2"/>
</dbReference>
<dbReference type="NCBIfam" id="NF009410">
    <property type="entry name" value="PRK12771.1"/>
    <property type="match status" value="1"/>
</dbReference>
<dbReference type="Pfam" id="PF10589">
    <property type="entry name" value="NADH_4Fe-4S"/>
    <property type="match status" value="1"/>
</dbReference>
<gene>
    <name evidence="2" type="ORF">H8708_03375</name>
</gene>
<dbReference type="InterPro" id="IPR037207">
    <property type="entry name" value="Nuop51_4Fe4S-bd_sf"/>
</dbReference>
<dbReference type="PANTHER" id="PTHR42783:SF3">
    <property type="entry name" value="GLUTAMATE SYNTHASE [NADPH] SMALL CHAIN-RELATED"/>
    <property type="match status" value="1"/>
</dbReference>
<dbReference type="RefSeq" id="WP_215653464.1">
    <property type="nucleotide sequence ID" value="NZ_JACRTJ010000008.1"/>
</dbReference>
<keyword evidence="3" id="KW-1185">Reference proteome</keyword>
<dbReference type="InterPro" id="IPR028261">
    <property type="entry name" value="DPD_II"/>
</dbReference>
<proteinExistence type="predicted"/>
<dbReference type="Pfam" id="PF07992">
    <property type="entry name" value="Pyr_redox_2"/>
    <property type="match status" value="1"/>
</dbReference>
<dbReference type="SUPFAM" id="SSF51971">
    <property type="entry name" value="Nucleotide-binding domain"/>
    <property type="match status" value="2"/>
</dbReference>
<protein>
    <submittedName>
        <fullName evidence="2">FAD-dependent oxidoreductase</fullName>
    </submittedName>
</protein>
<dbReference type="SMART" id="SM00928">
    <property type="entry name" value="NADH_4Fe-4S"/>
    <property type="match status" value="1"/>
</dbReference>
<dbReference type="Gene3D" id="1.10.1060.10">
    <property type="entry name" value="Alpha-helical ferredoxin"/>
    <property type="match status" value="1"/>
</dbReference>
<comment type="caution">
    <text evidence="2">The sequence shown here is derived from an EMBL/GenBank/DDBJ whole genome shotgun (WGS) entry which is preliminary data.</text>
</comment>
<dbReference type="InterPro" id="IPR009051">
    <property type="entry name" value="Helical_ferredxn"/>
</dbReference>
<accession>A0ABR7NQ84</accession>
<evidence type="ECO:0000313" key="3">
    <source>
        <dbReference type="Proteomes" id="UP000647491"/>
    </source>
</evidence>
<dbReference type="InterPro" id="IPR036188">
    <property type="entry name" value="FAD/NAD-bd_sf"/>
</dbReference>
<dbReference type="InterPro" id="IPR019575">
    <property type="entry name" value="Nuop51_4Fe4S-bd"/>
</dbReference>
<sequence length="610" mass="66555">MSRLEMVSPTRAKIVMEGLYKDLERRIEASQPGLCPVDLARAFLELCYAQTCGKCVPCRIGLKQLMLLIQDVLDGKATMDTLKLMEETALAVMEAADCAIGYEAANMVYKGLTGYRDEYIEHVKHGRCTCVASQPVPCVTLCPAHVDIPGYIALVREGRYADAIRLIRKDNPFPTSCAFICEHPCESMCRRNMVDDAINIRGLKRVAADFAGEVDPPAPAPSTGKKIAVIGGGPGGLSAAYYLQLMGHQTTVYEMLPELGGMLRYGIPNYRLPKERLEDDIRSILKTGVQVKHGLKIGKDITIQELQKEYDAILIAIGASADKKLRLDHEDADGVLSAVEFLRSAGLGELPDLTGKQVVVVGGGNVSMDAVRTAKRMGAEKVSILYRRRRHDMTALPEEIEGAVAEGIELLTLKAPSSIDVDENGRVRGIWATPQMVSAIKDGRAGIQPTGEPDVYIPCDVLIRAIGQDIETSHFEEAGVPVQRGKIITRSTGDFENMPGVFAGGDCASGPASVIKAIAAAKVVAANIDEYLGFRHEISCDVEIPDANLEDRTPCGRVNLTEREACQRVHDFEGVENCMTEKEARQEADRCLRCDHFGYGIFKGGRDTIW</sequence>
<name>A0ABR7NQ84_9FIRM</name>